<evidence type="ECO:0000256" key="1">
    <source>
        <dbReference type="ARBA" id="ARBA00010641"/>
    </source>
</evidence>
<reference evidence="8" key="1">
    <citation type="submission" date="2016-01" db="EMBL/GenBank/DDBJ databases">
        <authorList>
            <person name="Mcilroy J.S."/>
            <person name="Karst M S."/>
            <person name="Albertsen M."/>
        </authorList>
    </citation>
    <scope>NUCLEOTIDE SEQUENCE</scope>
    <source>
        <strain evidence="8">Cfx-K</strain>
    </source>
</reference>
<dbReference type="KEGG" id="pbf:CFX0092_B0291"/>
<name>A0A160T990_9CHLR</name>
<evidence type="ECO:0000256" key="5">
    <source>
        <dbReference type="ARBA" id="ARBA00023163"/>
    </source>
</evidence>
<dbReference type="SUPFAM" id="SSF88659">
    <property type="entry name" value="Sigma3 and sigma4 domains of RNA polymerase sigma factors"/>
    <property type="match status" value="1"/>
</dbReference>
<dbReference type="Pfam" id="PF04542">
    <property type="entry name" value="Sigma70_r2"/>
    <property type="match status" value="1"/>
</dbReference>
<dbReference type="InterPro" id="IPR013324">
    <property type="entry name" value="RNA_pol_sigma_r3/r4-like"/>
</dbReference>
<gene>
    <name evidence="8" type="ORF">CFX0092_B0291</name>
</gene>
<dbReference type="Gene3D" id="1.10.1740.10">
    <property type="match status" value="1"/>
</dbReference>
<dbReference type="Pfam" id="PF04545">
    <property type="entry name" value="Sigma70_r4"/>
    <property type="match status" value="1"/>
</dbReference>
<dbReference type="PANTHER" id="PTHR43133:SF57">
    <property type="entry name" value="RNA POLYMERASE SIGMA-70 FACTOR"/>
    <property type="match status" value="1"/>
</dbReference>
<dbReference type="NCBIfam" id="TIGR02937">
    <property type="entry name" value="sigma70-ECF"/>
    <property type="match status" value="1"/>
</dbReference>
<dbReference type="CDD" id="cd06171">
    <property type="entry name" value="Sigma70_r4"/>
    <property type="match status" value="1"/>
</dbReference>
<evidence type="ECO:0000313" key="9">
    <source>
        <dbReference type="Proteomes" id="UP000215027"/>
    </source>
</evidence>
<dbReference type="EMBL" id="LN890656">
    <property type="protein sequence ID" value="CUS05825.1"/>
    <property type="molecule type" value="Genomic_DNA"/>
</dbReference>
<evidence type="ECO:0000259" key="7">
    <source>
        <dbReference type="Pfam" id="PF04545"/>
    </source>
</evidence>
<evidence type="ECO:0000313" key="8">
    <source>
        <dbReference type="EMBL" id="CUS05825.1"/>
    </source>
</evidence>
<dbReference type="GO" id="GO:0016987">
    <property type="term" value="F:sigma factor activity"/>
    <property type="evidence" value="ECO:0007669"/>
    <property type="project" value="UniProtKB-KW"/>
</dbReference>
<keyword evidence="2" id="KW-0805">Transcription regulation</keyword>
<dbReference type="OrthoDB" id="160825at2"/>
<dbReference type="InterPro" id="IPR007630">
    <property type="entry name" value="RNA_pol_sigma70_r4"/>
</dbReference>
<keyword evidence="5" id="KW-0804">Transcription</keyword>
<accession>A0A160T990</accession>
<dbReference type="InterPro" id="IPR013325">
    <property type="entry name" value="RNA_pol_sigma_r2"/>
</dbReference>
<comment type="similarity">
    <text evidence="1">Belongs to the sigma-70 factor family. ECF subfamily.</text>
</comment>
<dbReference type="SUPFAM" id="SSF88946">
    <property type="entry name" value="Sigma2 domain of RNA polymerase sigma factors"/>
    <property type="match status" value="1"/>
</dbReference>
<dbReference type="InterPro" id="IPR007627">
    <property type="entry name" value="RNA_pol_sigma70_r2"/>
</dbReference>
<dbReference type="Gene3D" id="1.10.10.10">
    <property type="entry name" value="Winged helix-like DNA-binding domain superfamily/Winged helix DNA-binding domain"/>
    <property type="match status" value="1"/>
</dbReference>
<evidence type="ECO:0000259" key="6">
    <source>
        <dbReference type="Pfam" id="PF04542"/>
    </source>
</evidence>
<sequence>MDDERELLRRAGAFDQEALAVIHDRYYQAVYRFLSFRVADRQTAEDLASEVFIRFLSALRDRSAPPNTIRGWLFGAARNVLKEQYRQQRRLNLAELDETIGGNDTPEKRLMERLDKDELSRAIGELTAEQQDVLALRFGYEMPIKDVAETVNKSEGSVKMLQARAIAALTRRLNGPGTDGR</sequence>
<dbReference type="InterPro" id="IPR036388">
    <property type="entry name" value="WH-like_DNA-bd_sf"/>
</dbReference>
<dbReference type="Proteomes" id="UP000215027">
    <property type="component" value="Chromosome II"/>
</dbReference>
<dbReference type="RefSeq" id="WP_095045185.1">
    <property type="nucleotide sequence ID" value="NZ_LN890656.1"/>
</dbReference>
<dbReference type="InterPro" id="IPR014284">
    <property type="entry name" value="RNA_pol_sigma-70_dom"/>
</dbReference>
<evidence type="ECO:0000256" key="3">
    <source>
        <dbReference type="ARBA" id="ARBA00023082"/>
    </source>
</evidence>
<dbReference type="GO" id="GO:0006352">
    <property type="term" value="P:DNA-templated transcription initiation"/>
    <property type="evidence" value="ECO:0007669"/>
    <property type="project" value="InterPro"/>
</dbReference>
<keyword evidence="3" id="KW-0731">Sigma factor</keyword>
<organism evidence="8 9">
    <name type="scientific">Candidatus Promineifilum breve</name>
    <dbReference type="NCBI Taxonomy" id="1806508"/>
    <lineage>
        <taxon>Bacteria</taxon>
        <taxon>Bacillati</taxon>
        <taxon>Chloroflexota</taxon>
        <taxon>Ardenticatenia</taxon>
        <taxon>Candidatus Promineifilales</taxon>
        <taxon>Candidatus Promineifilaceae</taxon>
        <taxon>Candidatus Promineifilum</taxon>
    </lineage>
</organism>
<feature type="domain" description="RNA polymerase sigma-70 region 4" evidence="7">
    <location>
        <begin position="122"/>
        <end position="169"/>
    </location>
</feature>
<keyword evidence="9" id="KW-1185">Reference proteome</keyword>
<keyword evidence="4" id="KW-0238">DNA-binding</keyword>
<dbReference type="GO" id="GO:0003677">
    <property type="term" value="F:DNA binding"/>
    <property type="evidence" value="ECO:0007669"/>
    <property type="project" value="UniProtKB-KW"/>
</dbReference>
<proteinExistence type="inferred from homology"/>
<feature type="domain" description="RNA polymerase sigma-70 region 2" evidence="6">
    <location>
        <begin position="24"/>
        <end position="90"/>
    </location>
</feature>
<evidence type="ECO:0000256" key="2">
    <source>
        <dbReference type="ARBA" id="ARBA00023015"/>
    </source>
</evidence>
<dbReference type="InterPro" id="IPR039425">
    <property type="entry name" value="RNA_pol_sigma-70-like"/>
</dbReference>
<evidence type="ECO:0000256" key="4">
    <source>
        <dbReference type="ARBA" id="ARBA00023125"/>
    </source>
</evidence>
<protein>
    <submittedName>
        <fullName evidence="8">RNA polymerase sigma-70 factor</fullName>
    </submittedName>
</protein>
<dbReference type="AlphaFoldDB" id="A0A160T990"/>
<dbReference type="PANTHER" id="PTHR43133">
    <property type="entry name" value="RNA POLYMERASE ECF-TYPE SIGMA FACTO"/>
    <property type="match status" value="1"/>
</dbReference>